<dbReference type="GO" id="GO:0003700">
    <property type="term" value="F:DNA-binding transcription factor activity"/>
    <property type="evidence" value="ECO:0007669"/>
    <property type="project" value="InterPro"/>
</dbReference>
<dbReference type="InterPro" id="IPR002481">
    <property type="entry name" value="FUR"/>
</dbReference>
<keyword evidence="2" id="KW-0678">Repressor</keyword>
<keyword evidence="5" id="KW-0238">DNA-binding</keyword>
<dbReference type="CDD" id="cd07153">
    <property type="entry name" value="Fur_like"/>
    <property type="match status" value="1"/>
</dbReference>
<dbReference type="Gene3D" id="1.10.10.10">
    <property type="entry name" value="Winged helix-like DNA-binding domain superfamily/Winged helix DNA-binding domain"/>
    <property type="match status" value="1"/>
</dbReference>
<reference evidence="10" key="1">
    <citation type="submission" date="2016-10" db="EMBL/GenBank/DDBJ databases">
        <authorList>
            <person name="Varghese N."/>
            <person name="Submissions S."/>
        </authorList>
    </citation>
    <scope>NUCLEOTIDE SEQUENCE [LARGE SCALE GENOMIC DNA]</scope>
    <source>
        <strain evidence="10">M83</strain>
    </source>
</reference>
<dbReference type="AlphaFoldDB" id="A0A1G9STL9"/>
<dbReference type="GO" id="GO:0045892">
    <property type="term" value="P:negative regulation of DNA-templated transcription"/>
    <property type="evidence" value="ECO:0007669"/>
    <property type="project" value="TreeGrafter"/>
</dbReference>
<evidence type="ECO:0000256" key="2">
    <source>
        <dbReference type="ARBA" id="ARBA00022491"/>
    </source>
</evidence>
<evidence type="ECO:0000256" key="6">
    <source>
        <dbReference type="ARBA" id="ARBA00023163"/>
    </source>
</evidence>
<dbReference type="RefSeq" id="WP_074520417.1">
    <property type="nucleotide sequence ID" value="NZ_FNHZ01000001.1"/>
</dbReference>
<evidence type="ECO:0000256" key="8">
    <source>
        <dbReference type="PIRSR" id="PIRSR602481-2"/>
    </source>
</evidence>
<evidence type="ECO:0000256" key="5">
    <source>
        <dbReference type="ARBA" id="ARBA00023125"/>
    </source>
</evidence>
<dbReference type="Gene3D" id="3.30.1490.190">
    <property type="match status" value="1"/>
</dbReference>
<dbReference type="GO" id="GO:0000976">
    <property type="term" value="F:transcription cis-regulatory region binding"/>
    <property type="evidence" value="ECO:0007669"/>
    <property type="project" value="TreeGrafter"/>
</dbReference>
<keyword evidence="4" id="KW-0805">Transcription regulation</keyword>
<evidence type="ECO:0000256" key="3">
    <source>
        <dbReference type="ARBA" id="ARBA00022833"/>
    </source>
</evidence>
<feature type="binding site" evidence="8">
    <location>
        <position position="72"/>
    </location>
    <ligand>
        <name>Fe cation</name>
        <dbReference type="ChEBI" id="CHEBI:24875"/>
    </ligand>
</feature>
<sequence length="120" mass="13502">MTKYAKEILDIVNASSDHLTAEEIFLKLKAKNSKVVLATIYNNLGTLVKNGDVRKIAMDGGSDRYDKTVRHDHLICAKCGKISDFTFEDLTESIEKQSGIKILSYDLKVSYICDDCKKNH</sequence>
<keyword evidence="6" id="KW-0804">Transcription</keyword>
<evidence type="ECO:0000313" key="9">
    <source>
        <dbReference type="EMBL" id="SDM38704.1"/>
    </source>
</evidence>
<dbReference type="InterPro" id="IPR036388">
    <property type="entry name" value="WH-like_DNA-bd_sf"/>
</dbReference>
<evidence type="ECO:0000256" key="7">
    <source>
        <dbReference type="PIRSR" id="PIRSR602481-1"/>
    </source>
</evidence>
<dbReference type="GO" id="GO:0008270">
    <property type="term" value="F:zinc ion binding"/>
    <property type="evidence" value="ECO:0007669"/>
    <property type="project" value="TreeGrafter"/>
</dbReference>
<dbReference type="EMBL" id="FNHZ01000001">
    <property type="protein sequence ID" value="SDM38704.1"/>
    <property type="molecule type" value="Genomic_DNA"/>
</dbReference>
<feature type="binding site" evidence="7">
    <location>
        <position position="76"/>
    </location>
    <ligand>
        <name>Zn(2+)</name>
        <dbReference type="ChEBI" id="CHEBI:29105"/>
    </ligand>
</feature>
<feature type="binding site" evidence="8">
    <location>
        <position position="88"/>
    </location>
    <ligand>
        <name>Fe cation</name>
        <dbReference type="ChEBI" id="CHEBI:24875"/>
    </ligand>
</feature>
<comment type="cofactor">
    <cofactor evidence="8">
        <name>Mn(2+)</name>
        <dbReference type="ChEBI" id="CHEBI:29035"/>
    </cofactor>
    <cofactor evidence="8">
        <name>Fe(2+)</name>
        <dbReference type="ChEBI" id="CHEBI:29033"/>
    </cofactor>
    <text evidence="8">Binds 1 Mn(2+) or Fe(2+) ion per subunit.</text>
</comment>
<accession>A0A1G9STL9</accession>
<keyword evidence="3 7" id="KW-0862">Zinc</keyword>
<keyword evidence="7" id="KW-0479">Metal-binding</keyword>
<feature type="binding site" evidence="7">
    <location>
        <position position="113"/>
    </location>
    <ligand>
        <name>Zn(2+)</name>
        <dbReference type="ChEBI" id="CHEBI:29105"/>
    </ligand>
</feature>
<evidence type="ECO:0000313" key="10">
    <source>
        <dbReference type="Proteomes" id="UP000187651"/>
    </source>
</evidence>
<dbReference type="Pfam" id="PF01475">
    <property type="entry name" value="FUR"/>
    <property type="match status" value="1"/>
</dbReference>
<name>A0A1G9STL9_9FIRM</name>
<feature type="binding site" evidence="7">
    <location>
        <position position="116"/>
    </location>
    <ligand>
        <name>Zn(2+)</name>
        <dbReference type="ChEBI" id="CHEBI:29105"/>
    </ligand>
</feature>
<evidence type="ECO:0000256" key="4">
    <source>
        <dbReference type="ARBA" id="ARBA00023015"/>
    </source>
</evidence>
<proteinExistence type="inferred from homology"/>
<dbReference type="Proteomes" id="UP000187651">
    <property type="component" value="Unassembled WGS sequence"/>
</dbReference>
<dbReference type="SUPFAM" id="SSF46785">
    <property type="entry name" value="Winged helix' DNA-binding domain"/>
    <property type="match status" value="1"/>
</dbReference>
<dbReference type="InterPro" id="IPR043135">
    <property type="entry name" value="Fur_C"/>
</dbReference>
<dbReference type="InterPro" id="IPR036390">
    <property type="entry name" value="WH_DNA-bd_sf"/>
</dbReference>
<dbReference type="PANTHER" id="PTHR33202:SF7">
    <property type="entry name" value="FERRIC UPTAKE REGULATION PROTEIN"/>
    <property type="match status" value="1"/>
</dbReference>
<protein>
    <submittedName>
        <fullName evidence="9">Fur family transcriptional regulator, ferric uptake regulator/Fur family transcriptional regulator, peroxide stress response regulator</fullName>
    </submittedName>
</protein>
<comment type="similarity">
    <text evidence="1">Belongs to the Fur family.</text>
</comment>
<dbReference type="PANTHER" id="PTHR33202">
    <property type="entry name" value="ZINC UPTAKE REGULATION PROTEIN"/>
    <property type="match status" value="1"/>
</dbReference>
<gene>
    <name evidence="9" type="ORF">SAMN05216544_0084</name>
</gene>
<keyword evidence="8" id="KW-0408">Iron</keyword>
<evidence type="ECO:0000256" key="1">
    <source>
        <dbReference type="ARBA" id="ARBA00007957"/>
    </source>
</evidence>
<comment type="cofactor">
    <cofactor evidence="7">
        <name>Zn(2+)</name>
        <dbReference type="ChEBI" id="CHEBI:29105"/>
    </cofactor>
    <text evidence="7">Binds 1 zinc ion per subunit.</text>
</comment>
<organism evidence="9 10">
    <name type="scientific">Lachnospira pectinoschiza</name>
    <dbReference type="NCBI Taxonomy" id="28052"/>
    <lineage>
        <taxon>Bacteria</taxon>
        <taxon>Bacillati</taxon>
        <taxon>Bacillota</taxon>
        <taxon>Clostridia</taxon>
        <taxon>Lachnospirales</taxon>
        <taxon>Lachnospiraceae</taxon>
        <taxon>Lachnospira</taxon>
    </lineage>
</organism>
<feature type="binding site" evidence="7">
    <location>
        <position position="79"/>
    </location>
    <ligand>
        <name>Zn(2+)</name>
        <dbReference type="ChEBI" id="CHEBI:29105"/>
    </ligand>
</feature>
<keyword evidence="10" id="KW-1185">Reference proteome</keyword>
<dbReference type="OrthoDB" id="8659436at2"/>
<dbReference type="GO" id="GO:1900376">
    <property type="term" value="P:regulation of secondary metabolite biosynthetic process"/>
    <property type="evidence" value="ECO:0007669"/>
    <property type="project" value="TreeGrafter"/>
</dbReference>